<organism evidence="1 2">
    <name type="scientific">Candidatus Magasanikbacteria bacterium RIFOXYD1_FULL_40_23</name>
    <dbReference type="NCBI Taxonomy" id="1798705"/>
    <lineage>
        <taxon>Bacteria</taxon>
        <taxon>Candidatus Magasanikiibacteriota</taxon>
    </lineage>
</organism>
<dbReference type="STRING" id="1798705.A2563_04785"/>
<name>A0A1F6PAT3_9BACT</name>
<proteinExistence type="predicted"/>
<accession>A0A1F6PAT3</accession>
<comment type="caution">
    <text evidence="1">The sequence shown here is derived from an EMBL/GenBank/DDBJ whole genome shotgun (WGS) entry which is preliminary data.</text>
</comment>
<reference evidence="1 2" key="1">
    <citation type="journal article" date="2016" name="Nat. Commun.">
        <title>Thousands of microbial genomes shed light on interconnected biogeochemical processes in an aquifer system.</title>
        <authorList>
            <person name="Anantharaman K."/>
            <person name="Brown C.T."/>
            <person name="Hug L.A."/>
            <person name="Sharon I."/>
            <person name="Castelle C.J."/>
            <person name="Probst A.J."/>
            <person name="Thomas B.C."/>
            <person name="Singh A."/>
            <person name="Wilkins M.J."/>
            <person name="Karaoz U."/>
            <person name="Brodie E.L."/>
            <person name="Williams K.H."/>
            <person name="Hubbard S.S."/>
            <person name="Banfield J.F."/>
        </authorList>
    </citation>
    <scope>NUCLEOTIDE SEQUENCE [LARGE SCALE GENOMIC DNA]</scope>
</reference>
<evidence type="ECO:0000313" key="1">
    <source>
        <dbReference type="EMBL" id="OGH93063.1"/>
    </source>
</evidence>
<dbReference type="AlphaFoldDB" id="A0A1F6PAT3"/>
<dbReference type="EMBL" id="MFRA01000003">
    <property type="protein sequence ID" value="OGH93063.1"/>
    <property type="molecule type" value="Genomic_DNA"/>
</dbReference>
<protein>
    <submittedName>
        <fullName evidence="1">Uncharacterized protein</fullName>
    </submittedName>
</protein>
<evidence type="ECO:0000313" key="2">
    <source>
        <dbReference type="Proteomes" id="UP000176634"/>
    </source>
</evidence>
<sequence length="112" mass="12875">MVKLYGKKGGRAMNQYLKEVKWVEVRPTQEEASEKLSGVRAENSGLRMEVRVLYTMEHGRHVAITVCDKQSLLIIKERILLKLNSSVHESFAEGKRRAEKFADTWLGMLVKN</sequence>
<dbReference type="Proteomes" id="UP000176634">
    <property type="component" value="Unassembled WGS sequence"/>
</dbReference>
<gene>
    <name evidence="1" type="ORF">A2563_04785</name>
</gene>